<comment type="caution">
    <text evidence="1">The sequence shown here is derived from an EMBL/GenBank/DDBJ whole genome shotgun (WGS) entry which is preliminary data.</text>
</comment>
<reference evidence="1 2" key="1">
    <citation type="submission" date="2024-02" db="EMBL/GenBank/DDBJ databases">
        <authorList>
            <person name="Daric V."/>
            <person name="Darras S."/>
        </authorList>
    </citation>
    <scope>NUCLEOTIDE SEQUENCE [LARGE SCALE GENOMIC DNA]</scope>
</reference>
<evidence type="ECO:0000313" key="1">
    <source>
        <dbReference type="EMBL" id="CAK8682258.1"/>
    </source>
</evidence>
<protein>
    <submittedName>
        <fullName evidence="1">Uncharacterized protein</fullName>
    </submittedName>
</protein>
<sequence>MVSGSSAGCSEIAGASAERSSLAESSPSAEGSSSAIGEWVHCGITKSIVSLLSQGDNALPQHGKA</sequence>
<dbReference type="EMBL" id="CAWYQH010000090">
    <property type="protein sequence ID" value="CAK8682258.1"/>
    <property type="molecule type" value="Genomic_DNA"/>
</dbReference>
<organism evidence="1 2">
    <name type="scientific">Clavelina lepadiformis</name>
    <name type="common">Light-bulb sea squirt</name>
    <name type="synonym">Ascidia lepadiformis</name>
    <dbReference type="NCBI Taxonomy" id="159417"/>
    <lineage>
        <taxon>Eukaryota</taxon>
        <taxon>Metazoa</taxon>
        <taxon>Chordata</taxon>
        <taxon>Tunicata</taxon>
        <taxon>Ascidiacea</taxon>
        <taxon>Aplousobranchia</taxon>
        <taxon>Clavelinidae</taxon>
        <taxon>Clavelina</taxon>
    </lineage>
</organism>
<name>A0ABP0FSG7_CLALP</name>
<proteinExistence type="predicted"/>
<keyword evidence="2" id="KW-1185">Reference proteome</keyword>
<evidence type="ECO:0000313" key="2">
    <source>
        <dbReference type="Proteomes" id="UP001642483"/>
    </source>
</evidence>
<accession>A0ABP0FSG7</accession>
<dbReference type="Proteomes" id="UP001642483">
    <property type="component" value="Unassembled WGS sequence"/>
</dbReference>
<gene>
    <name evidence="1" type="ORF">CVLEPA_LOCUS12940</name>
</gene>